<dbReference type="AlphaFoldDB" id="A0A1J1HF06"/>
<reference evidence="1 2" key="1">
    <citation type="submission" date="2015-04" db="EMBL/GenBank/DDBJ databases">
        <authorList>
            <person name="Syromyatnikov M.Y."/>
            <person name="Popov V.N."/>
        </authorList>
    </citation>
    <scope>NUCLEOTIDE SEQUENCE [LARGE SCALE GENOMIC DNA]</scope>
</reference>
<sequence>MWVHMTLEEGGDVLKELSSMILLSIEDVESHERDRLDQVKDNVMKIGGYLYQPIPFHLRLLADIRFESCEKRADSMISTGFCKTLSKS</sequence>
<evidence type="ECO:0000313" key="2">
    <source>
        <dbReference type="Proteomes" id="UP000183832"/>
    </source>
</evidence>
<dbReference type="EMBL" id="CVRI01000001">
    <property type="protein sequence ID" value="CRK86543.1"/>
    <property type="molecule type" value="Genomic_DNA"/>
</dbReference>
<protein>
    <submittedName>
        <fullName evidence="1">CLUMA_CG000382, isoform A</fullName>
    </submittedName>
</protein>
<evidence type="ECO:0000313" key="1">
    <source>
        <dbReference type="EMBL" id="CRK86543.1"/>
    </source>
</evidence>
<accession>A0A1J1HF06</accession>
<organism evidence="1 2">
    <name type="scientific">Clunio marinus</name>
    <dbReference type="NCBI Taxonomy" id="568069"/>
    <lineage>
        <taxon>Eukaryota</taxon>
        <taxon>Metazoa</taxon>
        <taxon>Ecdysozoa</taxon>
        <taxon>Arthropoda</taxon>
        <taxon>Hexapoda</taxon>
        <taxon>Insecta</taxon>
        <taxon>Pterygota</taxon>
        <taxon>Neoptera</taxon>
        <taxon>Endopterygota</taxon>
        <taxon>Diptera</taxon>
        <taxon>Nematocera</taxon>
        <taxon>Chironomoidea</taxon>
        <taxon>Chironomidae</taxon>
        <taxon>Clunio</taxon>
    </lineage>
</organism>
<proteinExistence type="predicted"/>
<dbReference type="Proteomes" id="UP000183832">
    <property type="component" value="Unassembled WGS sequence"/>
</dbReference>
<keyword evidence="2" id="KW-1185">Reference proteome</keyword>
<name>A0A1J1HF06_9DIPT</name>
<gene>
    <name evidence="1" type="ORF">CLUMA_CG000382</name>
</gene>